<dbReference type="AlphaFoldDB" id="A0A1F5L4K3"/>
<sequence>MSAFSPVELLPNELWDEIIGYLFTEPPSSKRLHHAPSLQLTESPTKDLKHLAQCSSGFLRLVRPQLFTHVRLNLHDEPDFHSFMTKSGLARHITSIIIAVGEDSPDHRADPFWWRRVLGYLDPAHIMVLAPPTFIGETIGSPIMDGHSWAFDIPLQILYMERECRFDGSSKLPDLASCTSLLRARPWTSVTFNESSSLKAYNHYEYFLSCVPSILREWGMMRGEGRNMPLQRPRDLPLLLHGLSTFSYTAVFPFYNHVQIVLDAVLRMGSLRRLDVQLAPDRNNHVTEIEQRGSMDANDPWMELATSYSLIGFTVSQMDSLKEFRSGDLHVEAVRDDLLANLNDVIGDAAWVHDGRGIWKRN</sequence>
<evidence type="ECO:0008006" key="3">
    <source>
        <dbReference type="Google" id="ProtNLM"/>
    </source>
</evidence>
<reference evidence="1 2" key="1">
    <citation type="journal article" date="2016" name="Sci. Rep.">
        <title>Penicillium arizonense, a new, genome sequenced fungal species, reveals a high chemical diversity in secreted metabolites.</title>
        <authorList>
            <person name="Grijseels S."/>
            <person name="Nielsen J.C."/>
            <person name="Randelovic M."/>
            <person name="Nielsen J."/>
            <person name="Nielsen K.F."/>
            <person name="Workman M."/>
            <person name="Frisvad J.C."/>
        </authorList>
    </citation>
    <scope>NUCLEOTIDE SEQUENCE [LARGE SCALE GENOMIC DNA]</scope>
    <source>
        <strain evidence="1 2">CBS 141311</strain>
    </source>
</reference>
<dbReference type="EMBL" id="LXJU01000032">
    <property type="protein sequence ID" value="OGE48145.1"/>
    <property type="molecule type" value="Genomic_DNA"/>
</dbReference>
<dbReference type="STRING" id="1835702.A0A1F5L4K3"/>
<dbReference type="OrthoDB" id="5296720at2759"/>
<dbReference type="Proteomes" id="UP000177622">
    <property type="component" value="Unassembled WGS sequence"/>
</dbReference>
<dbReference type="RefSeq" id="XP_022483601.1">
    <property type="nucleotide sequence ID" value="XM_022636596.1"/>
</dbReference>
<name>A0A1F5L4K3_PENAI</name>
<proteinExistence type="predicted"/>
<accession>A0A1F5L4K3</accession>
<comment type="caution">
    <text evidence="1">The sequence shown here is derived from an EMBL/GenBank/DDBJ whole genome shotgun (WGS) entry which is preliminary data.</text>
</comment>
<evidence type="ECO:0000313" key="2">
    <source>
        <dbReference type="Proteomes" id="UP000177622"/>
    </source>
</evidence>
<dbReference type="GeneID" id="34581330"/>
<keyword evidence="2" id="KW-1185">Reference proteome</keyword>
<protein>
    <recommendedName>
        <fullName evidence="3">F-box domain-containing protein</fullName>
    </recommendedName>
</protein>
<evidence type="ECO:0000313" key="1">
    <source>
        <dbReference type="EMBL" id="OGE48145.1"/>
    </source>
</evidence>
<organism evidence="1 2">
    <name type="scientific">Penicillium arizonense</name>
    <dbReference type="NCBI Taxonomy" id="1835702"/>
    <lineage>
        <taxon>Eukaryota</taxon>
        <taxon>Fungi</taxon>
        <taxon>Dikarya</taxon>
        <taxon>Ascomycota</taxon>
        <taxon>Pezizomycotina</taxon>
        <taxon>Eurotiomycetes</taxon>
        <taxon>Eurotiomycetidae</taxon>
        <taxon>Eurotiales</taxon>
        <taxon>Aspergillaceae</taxon>
        <taxon>Penicillium</taxon>
    </lineage>
</organism>
<gene>
    <name evidence="1" type="ORF">PENARI_c032G10167</name>
</gene>